<feature type="binding site" evidence="3">
    <location>
        <position position="260"/>
    </location>
    <ligand>
        <name>substrate</name>
    </ligand>
</feature>
<keyword evidence="3" id="KW-0520">NAD</keyword>
<evidence type="ECO:0000256" key="2">
    <source>
        <dbReference type="ARBA" id="ARBA00023002"/>
    </source>
</evidence>
<dbReference type="PANTHER" id="PTHR21256">
    <property type="entry name" value="HISTIDINOL DEHYDROGENASE HDH"/>
    <property type="match status" value="1"/>
</dbReference>
<keyword evidence="2 3" id="KW-0560">Oxidoreductase</keyword>
<protein>
    <recommendedName>
        <fullName evidence="3">Histidinol dehydrogenase</fullName>
        <shortName evidence="3">HDH</shortName>
        <ecNumber evidence="3">1.1.1.23</ecNumber>
    </recommendedName>
</protein>
<feature type="binding site" evidence="3">
    <location>
        <position position="420"/>
    </location>
    <ligand>
        <name>Zn(2+)</name>
        <dbReference type="ChEBI" id="CHEBI:29105"/>
    </ligand>
</feature>
<comment type="cofactor">
    <cofactor evidence="3">
        <name>Zn(2+)</name>
        <dbReference type="ChEBI" id="CHEBI:29105"/>
    </cofactor>
    <text evidence="3">Binds 1 zinc ion per subunit.</text>
</comment>
<feature type="active site" description="Proton acceptor" evidence="3">
    <location>
        <position position="327"/>
    </location>
</feature>
<comment type="caution">
    <text evidence="6">The sequence shown here is derived from an EMBL/GenBank/DDBJ whole genome shotgun (WGS) entry which is preliminary data.</text>
</comment>
<evidence type="ECO:0000313" key="7">
    <source>
        <dbReference type="Proteomes" id="UP001595904"/>
    </source>
</evidence>
<evidence type="ECO:0000313" key="6">
    <source>
        <dbReference type="EMBL" id="MFC4307700.1"/>
    </source>
</evidence>
<accession>A0ABV8SK71</accession>
<dbReference type="EMBL" id="JBHSDU010000001">
    <property type="protein sequence ID" value="MFC4307700.1"/>
    <property type="molecule type" value="Genomic_DNA"/>
</dbReference>
<proteinExistence type="inferred from homology"/>
<dbReference type="PANTHER" id="PTHR21256:SF2">
    <property type="entry name" value="HISTIDINE BIOSYNTHESIS TRIFUNCTIONAL PROTEIN"/>
    <property type="match status" value="1"/>
</dbReference>
<feature type="binding site" evidence="3">
    <location>
        <position position="263"/>
    </location>
    <ligand>
        <name>substrate</name>
    </ligand>
</feature>
<sequence>MSLLEWSSLSADERRAALRRPAQADTDGLHRRVSEIIKDVRARGDQALLEFTERFDGVKLTSLEADAAEFAAAEKSLNAEQRAALERAISNVRRFHEAQLGNPLRIETSPGVICERHFRAIDAVGLYVPAGVAPLPSAAIMLAVPASIAGCPTRIICTPPRKDGTPDPAVLVAARLCGVERVFKVGGAQAIAAMAYGTASIPKVDKVFGPGSAWVTAAKILAANDPDGAALDLPAGPSEVLVIADDQANAEFVAADLLAQAEHSADAQAILVTTSRALAEATLEQLEAQMRRLGRESTLRESINHARLFLVDSLHSAFELSNAYAPEHLIVQVAKARDWLPNIRNAGSVFLGAYTPETMGDYCSGTNHVLPTYGFARAYSGLSLVDFQKRMTVQELSADGLRDLGPTAITIAGLEGLDAHANAVQVRLRQLANPT</sequence>
<keyword evidence="3" id="KW-0028">Amino-acid biosynthesis</keyword>
<evidence type="ECO:0000256" key="3">
    <source>
        <dbReference type="HAMAP-Rule" id="MF_01024"/>
    </source>
</evidence>
<dbReference type="Proteomes" id="UP001595904">
    <property type="component" value="Unassembled WGS sequence"/>
</dbReference>
<dbReference type="PIRSF" id="PIRSF000099">
    <property type="entry name" value="Histidinol_dh"/>
    <property type="match status" value="1"/>
</dbReference>
<dbReference type="NCBIfam" id="TIGR00069">
    <property type="entry name" value="hisD"/>
    <property type="match status" value="1"/>
</dbReference>
<evidence type="ECO:0000256" key="1">
    <source>
        <dbReference type="ARBA" id="ARBA00010178"/>
    </source>
</evidence>
<evidence type="ECO:0000256" key="5">
    <source>
        <dbReference type="RuleBase" id="RU004175"/>
    </source>
</evidence>
<comment type="function">
    <text evidence="3">Catalyzes the sequential NAD-dependent oxidations of L-histidinol to L-histidinaldehyde and then to L-histidine.</text>
</comment>
<dbReference type="Gene3D" id="3.40.50.1980">
    <property type="entry name" value="Nitrogenase molybdenum iron protein domain"/>
    <property type="match status" value="2"/>
</dbReference>
<dbReference type="SUPFAM" id="SSF53720">
    <property type="entry name" value="ALDH-like"/>
    <property type="match status" value="1"/>
</dbReference>
<feature type="binding site" evidence="3">
    <location>
        <position position="361"/>
    </location>
    <ligand>
        <name>substrate</name>
    </ligand>
</feature>
<gene>
    <name evidence="3 6" type="primary">hisD</name>
    <name evidence="6" type="ORF">ACFPN2_01285</name>
</gene>
<dbReference type="PRINTS" id="PR00083">
    <property type="entry name" value="HOLDHDRGNASE"/>
</dbReference>
<comment type="pathway">
    <text evidence="3">Amino-acid biosynthesis; L-histidine biosynthesis; L-histidine from 5-phospho-alpha-D-ribose 1-diphosphate: step 9/9.</text>
</comment>
<name>A0ABV8SK71_9GAMM</name>
<dbReference type="CDD" id="cd06572">
    <property type="entry name" value="Histidinol_dh"/>
    <property type="match status" value="1"/>
</dbReference>
<feature type="binding site" evidence="3">
    <location>
        <position position="328"/>
    </location>
    <ligand>
        <name>substrate</name>
    </ligand>
</feature>
<comment type="similarity">
    <text evidence="1 3 4 5">Belongs to the histidinol dehydrogenase family.</text>
</comment>
<dbReference type="HAMAP" id="MF_01024">
    <property type="entry name" value="HisD"/>
    <property type="match status" value="1"/>
</dbReference>
<keyword evidence="7" id="KW-1185">Reference proteome</keyword>
<reference evidence="7" key="1">
    <citation type="journal article" date="2019" name="Int. J. Syst. Evol. Microbiol.">
        <title>The Global Catalogue of Microorganisms (GCM) 10K type strain sequencing project: providing services to taxonomists for standard genome sequencing and annotation.</title>
        <authorList>
            <consortium name="The Broad Institute Genomics Platform"/>
            <consortium name="The Broad Institute Genome Sequencing Center for Infectious Disease"/>
            <person name="Wu L."/>
            <person name="Ma J."/>
        </authorList>
    </citation>
    <scope>NUCLEOTIDE SEQUENCE [LARGE SCALE GENOMIC DNA]</scope>
    <source>
        <strain evidence="7">CGMCC 1.10759</strain>
    </source>
</reference>
<comment type="caution">
    <text evidence="3">Lacks conserved residue(s) required for the propagation of feature annotation.</text>
</comment>
<evidence type="ECO:0000256" key="4">
    <source>
        <dbReference type="PIRNR" id="PIRNR000099"/>
    </source>
</evidence>
<dbReference type="InterPro" id="IPR012131">
    <property type="entry name" value="Hstdl_DH"/>
</dbReference>
<feature type="binding site" evidence="3">
    <location>
        <position position="263"/>
    </location>
    <ligand>
        <name>Zn(2+)</name>
        <dbReference type="ChEBI" id="CHEBI:29105"/>
    </ligand>
</feature>
<comment type="catalytic activity">
    <reaction evidence="3">
        <text>L-histidinol + 2 NAD(+) + H2O = L-histidine + 2 NADH + 3 H(+)</text>
        <dbReference type="Rhea" id="RHEA:20641"/>
        <dbReference type="ChEBI" id="CHEBI:15377"/>
        <dbReference type="ChEBI" id="CHEBI:15378"/>
        <dbReference type="ChEBI" id="CHEBI:57540"/>
        <dbReference type="ChEBI" id="CHEBI:57595"/>
        <dbReference type="ChEBI" id="CHEBI:57699"/>
        <dbReference type="ChEBI" id="CHEBI:57945"/>
        <dbReference type="EC" id="1.1.1.23"/>
    </reaction>
</comment>
<feature type="active site" description="Proton acceptor" evidence="3">
    <location>
        <position position="328"/>
    </location>
</feature>
<feature type="binding site" evidence="3">
    <location>
        <position position="260"/>
    </location>
    <ligand>
        <name>Zn(2+)</name>
        <dbReference type="ChEBI" id="CHEBI:29105"/>
    </ligand>
</feature>
<keyword evidence="3" id="KW-0368">Histidine biosynthesis</keyword>
<dbReference type="Pfam" id="PF00815">
    <property type="entry name" value="Histidinol_dh"/>
    <property type="match status" value="1"/>
</dbReference>
<dbReference type="EC" id="1.1.1.23" evidence="3"/>
<organism evidence="6 7">
    <name type="scientific">Steroidobacter flavus</name>
    <dbReference type="NCBI Taxonomy" id="1842136"/>
    <lineage>
        <taxon>Bacteria</taxon>
        <taxon>Pseudomonadati</taxon>
        <taxon>Pseudomonadota</taxon>
        <taxon>Gammaproteobacteria</taxon>
        <taxon>Steroidobacterales</taxon>
        <taxon>Steroidobacteraceae</taxon>
        <taxon>Steroidobacter</taxon>
    </lineage>
</organism>
<dbReference type="RefSeq" id="WP_380595272.1">
    <property type="nucleotide sequence ID" value="NZ_JBHSDU010000001.1"/>
</dbReference>
<keyword evidence="3" id="KW-0862">Zinc</keyword>
<dbReference type="InterPro" id="IPR022695">
    <property type="entry name" value="Histidinol_DH_monofunct"/>
</dbReference>
<feature type="binding site" evidence="3">
    <location>
        <position position="238"/>
    </location>
    <ligand>
        <name>substrate</name>
    </ligand>
</feature>
<feature type="binding site" evidence="3">
    <location>
        <position position="361"/>
    </location>
    <ligand>
        <name>Zn(2+)</name>
        <dbReference type="ChEBI" id="CHEBI:29105"/>
    </ligand>
</feature>
<keyword evidence="3" id="KW-0479">Metal-binding</keyword>
<dbReference type="InterPro" id="IPR016161">
    <property type="entry name" value="Ald_DH/histidinol_DH"/>
</dbReference>
<dbReference type="Gene3D" id="1.20.5.1300">
    <property type="match status" value="1"/>
</dbReference>
<feature type="binding site" evidence="3">
    <location>
        <position position="415"/>
    </location>
    <ligand>
        <name>substrate</name>
    </ligand>
</feature>
<dbReference type="GO" id="GO:0004399">
    <property type="term" value="F:histidinol dehydrogenase activity"/>
    <property type="evidence" value="ECO:0007669"/>
    <property type="project" value="UniProtKB-EC"/>
</dbReference>
<feature type="binding site" evidence="3">
    <location>
        <position position="420"/>
    </location>
    <ligand>
        <name>substrate</name>
    </ligand>
</feature>